<dbReference type="PANTHER" id="PTHR14155:SF632">
    <property type="entry name" value="RING-H2 FINGER PROTEIN ATL17-RELATED"/>
    <property type="match status" value="1"/>
</dbReference>
<dbReference type="InterPro" id="IPR053238">
    <property type="entry name" value="RING-H2_zinc_finger"/>
</dbReference>
<keyword evidence="6" id="KW-0862">Zinc</keyword>
<dbReference type="SMART" id="SM00184">
    <property type="entry name" value="RING"/>
    <property type="match status" value="1"/>
</dbReference>
<keyword evidence="12" id="KW-1185">Reference proteome</keyword>
<evidence type="ECO:0000256" key="9">
    <source>
        <dbReference type="SAM" id="Phobius"/>
    </source>
</evidence>
<evidence type="ECO:0000256" key="8">
    <source>
        <dbReference type="PROSITE-ProRule" id="PRU00175"/>
    </source>
</evidence>
<keyword evidence="9" id="KW-1133">Transmembrane helix</keyword>
<gene>
    <name evidence="11" type="ORF">QVD17_20484</name>
</gene>
<dbReference type="Pfam" id="PF13639">
    <property type="entry name" value="zf-RING_2"/>
    <property type="match status" value="1"/>
</dbReference>
<feature type="transmembrane region" description="Helical" evidence="9">
    <location>
        <begin position="12"/>
        <end position="34"/>
    </location>
</feature>
<evidence type="ECO:0000313" key="12">
    <source>
        <dbReference type="Proteomes" id="UP001229421"/>
    </source>
</evidence>
<dbReference type="Gene3D" id="3.30.40.10">
    <property type="entry name" value="Zinc/RING finger domain, C3HC4 (zinc finger)"/>
    <property type="match status" value="1"/>
</dbReference>
<name>A0AAD8KLT8_TARER</name>
<dbReference type="SUPFAM" id="SSF57850">
    <property type="entry name" value="RING/U-box"/>
    <property type="match status" value="1"/>
</dbReference>
<evidence type="ECO:0000256" key="4">
    <source>
        <dbReference type="ARBA" id="ARBA00022771"/>
    </source>
</evidence>
<dbReference type="Proteomes" id="UP001229421">
    <property type="component" value="Unassembled WGS sequence"/>
</dbReference>
<evidence type="ECO:0000313" key="11">
    <source>
        <dbReference type="EMBL" id="KAK1425139.1"/>
    </source>
</evidence>
<keyword evidence="3" id="KW-0479">Metal-binding</keyword>
<sequence length="150" mass="17619">MKPNYQINLSTIIFLITSNKSSIIITITTIIILHRILKTLHHHRQFPIFTAKQSSTLYCAVCLHDVDTNQKYRRVPQCYHCFHVACIDTWLQSRSTCPLCRNQIPLHLLPRKQNKEHGFCYLFLYFALKALRQRIFSGFSKLMIFDADCS</sequence>
<feature type="domain" description="RING-type" evidence="10">
    <location>
        <begin position="59"/>
        <end position="101"/>
    </location>
</feature>
<dbReference type="EMBL" id="JAUHHV010000005">
    <property type="protein sequence ID" value="KAK1425139.1"/>
    <property type="molecule type" value="Genomic_DNA"/>
</dbReference>
<comment type="similarity">
    <text evidence="7">Belongs to the RING-type zinc finger family. ATL subfamily.</text>
</comment>
<keyword evidence="9" id="KW-0472">Membrane</keyword>
<accession>A0AAD8KLT8</accession>
<dbReference type="InterPro" id="IPR013083">
    <property type="entry name" value="Znf_RING/FYVE/PHD"/>
</dbReference>
<evidence type="ECO:0000256" key="7">
    <source>
        <dbReference type="ARBA" id="ARBA00024209"/>
    </source>
</evidence>
<dbReference type="GO" id="GO:0008270">
    <property type="term" value="F:zinc ion binding"/>
    <property type="evidence" value="ECO:0007669"/>
    <property type="project" value="UniProtKB-KW"/>
</dbReference>
<dbReference type="InterPro" id="IPR001841">
    <property type="entry name" value="Znf_RING"/>
</dbReference>
<dbReference type="PROSITE" id="PS50089">
    <property type="entry name" value="ZF_RING_2"/>
    <property type="match status" value="1"/>
</dbReference>
<keyword evidence="9" id="KW-0812">Transmembrane</keyword>
<evidence type="ECO:0000256" key="1">
    <source>
        <dbReference type="ARBA" id="ARBA00000900"/>
    </source>
</evidence>
<dbReference type="AlphaFoldDB" id="A0AAD8KLT8"/>
<dbReference type="GO" id="GO:0061630">
    <property type="term" value="F:ubiquitin protein ligase activity"/>
    <property type="evidence" value="ECO:0007669"/>
    <property type="project" value="UniProtKB-EC"/>
</dbReference>
<evidence type="ECO:0000256" key="6">
    <source>
        <dbReference type="ARBA" id="ARBA00022833"/>
    </source>
</evidence>
<protein>
    <recommendedName>
        <fullName evidence="2">RING-type E3 ubiquitin transferase</fullName>
        <ecNumber evidence="2">2.3.2.27</ecNumber>
    </recommendedName>
</protein>
<evidence type="ECO:0000259" key="10">
    <source>
        <dbReference type="PROSITE" id="PS50089"/>
    </source>
</evidence>
<keyword evidence="4 8" id="KW-0863">Zinc-finger</keyword>
<evidence type="ECO:0000256" key="2">
    <source>
        <dbReference type="ARBA" id="ARBA00012483"/>
    </source>
</evidence>
<comment type="catalytic activity">
    <reaction evidence="1">
        <text>S-ubiquitinyl-[E2 ubiquitin-conjugating enzyme]-L-cysteine + [acceptor protein]-L-lysine = [E2 ubiquitin-conjugating enzyme]-L-cysteine + N(6)-ubiquitinyl-[acceptor protein]-L-lysine.</text>
        <dbReference type="EC" id="2.3.2.27"/>
    </reaction>
</comment>
<comment type="caution">
    <text evidence="11">The sequence shown here is derived from an EMBL/GenBank/DDBJ whole genome shotgun (WGS) entry which is preliminary data.</text>
</comment>
<reference evidence="11" key="1">
    <citation type="journal article" date="2023" name="bioRxiv">
        <title>Improved chromosome-level genome assembly for marigold (Tagetes erecta).</title>
        <authorList>
            <person name="Jiang F."/>
            <person name="Yuan L."/>
            <person name="Wang S."/>
            <person name="Wang H."/>
            <person name="Xu D."/>
            <person name="Wang A."/>
            <person name="Fan W."/>
        </authorList>
    </citation>
    <scope>NUCLEOTIDE SEQUENCE</scope>
    <source>
        <strain evidence="11">WSJ</strain>
        <tissue evidence="11">Leaf</tissue>
    </source>
</reference>
<dbReference type="EC" id="2.3.2.27" evidence="2"/>
<dbReference type="PANTHER" id="PTHR14155">
    <property type="entry name" value="RING FINGER DOMAIN-CONTAINING"/>
    <property type="match status" value="1"/>
</dbReference>
<proteinExistence type="inferred from homology"/>
<organism evidence="11 12">
    <name type="scientific">Tagetes erecta</name>
    <name type="common">African marigold</name>
    <dbReference type="NCBI Taxonomy" id="13708"/>
    <lineage>
        <taxon>Eukaryota</taxon>
        <taxon>Viridiplantae</taxon>
        <taxon>Streptophyta</taxon>
        <taxon>Embryophyta</taxon>
        <taxon>Tracheophyta</taxon>
        <taxon>Spermatophyta</taxon>
        <taxon>Magnoliopsida</taxon>
        <taxon>eudicotyledons</taxon>
        <taxon>Gunneridae</taxon>
        <taxon>Pentapetalae</taxon>
        <taxon>asterids</taxon>
        <taxon>campanulids</taxon>
        <taxon>Asterales</taxon>
        <taxon>Asteraceae</taxon>
        <taxon>Asteroideae</taxon>
        <taxon>Heliantheae alliance</taxon>
        <taxon>Tageteae</taxon>
        <taxon>Tagetes</taxon>
    </lineage>
</organism>
<evidence type="ECO:0000256" key="5">
    <source>
        <dbReference type="ARBA" id="ARBA00022786"/>
    </source>
</evidence>
<evidence type="ECO:0000256" key="3">
    <source>
        <dbReference type="ARBA" id="ARBA00022723"/>
    </source>
</evidence>
<keyword evidence="5" id="KW-0833">Ubl conjugation pathway</keyword>